<evidence type="ECO:0000313" key="4">
    <source>
        <dbReference type="Proteomes" id="UP000053831"/>
    </source>
</evidence>
<organism evidence="3 4">
    <name type="scientific">Escovopsis weberi</name>
    <dbReference type="NCBI Taxonomy" id="150374"/>
    <lineage>
        <taxon>Eukaryota</taxon>
        <taxon>Fungi</taxon>
        <taxon>Dikarya</taxon>
        <taxon>Ascomycota</taxon>
        <taxon>Pezizomycotina</taxon>
        <taxon>Sordariomycetes</taxon>
        <taxon>Hypocreomycetidae</taxon>
        <taxon>Hypocreales</taxon>
        <taxon>Hypocreaceae</taxon>
        <taxon>Escovopsis</taxon>
    </lineage>
</organism>
<dbReference type="PANTHER" id="PTHR47668">
    <property type="entry name" value="DIENELACTONE HYDROLASE FAMILY PROTEIN (AFU_ORTHOLOGUE AFUA_6G01940)"/>
    <property type="match status" value="1"/>
</dbReference>
<keyword evidence="4" id="KW-1185">Reference proteome</keyword>
<dbReference type="PANTHER" id="PTHR47668:SF1">
    <property type="entry name" value="DIENELACTONE HYDROLASE DOMAIN-CONTAINING PROTEIN-RELATED"/>
    <property type="match status" value="1"/>
</dbReference>
<feature type="domain" description="Dienelactone hydrolase" evidence="2">
    <location>
        <begin position="39"/>
        <end position="189"/>
    </location>
</feature>
<dbReference type="GO" id="GO:0016787">
    <property type="term" value="F:hydrolase activity"/>
    <property type="evidence" value="ECO:0007669"/>
    <property type="project" value="InterPro"/>
</dbReference>
<evidence type="ECO:0000256" key="1">
    <source>
        <dbReference type="SAM" id="MobiDB-lite"/>
    </source>
</evidence>
<comment type="caution">
    <text evidence="3">The sequence shown here is derived from an EMBL/GenBank/DDBJ whole genome shotgun (WGS) entry which is preliminary data.</text>
</comment>
<gene>
    <name evidence="3" type="ORF">ESCO_004212</name>
</gene>
<dbReference type="STRING" id="150374.A0A0M8N0Z0"/>
<dbReference type="Pfam" id="PF01738">
    <property type="entry name" value="DLH"/>
    <property type="match status" value="1"/>
</dbReference>
<protein>
    <submittedName>
        <fullName evidence="3">Putative AIM2 family protein</fullName>
    </submittedName>
</protein>
<dbReference type="InterPro" id="IPR002925">
    <property type="entry name" value="Dienelactn_hydro"/>
</dbReference>
<dbReference type="AlphaFoldDB" id="A0A0M8N0Z0"/>
<dbReference type="EMBL" id="LGSR01000013">
    <property type="protein sequence ID" value="KOS20897.1"/>
    <property type="molecule type" value="Genomic_DNA"/>
</dbReference>
<dbReference type="Proteomes" id="UP000053831">
    <property type="component" value="Unassembled WGS sequence"/>
</dbReference>
<name>A0A0M8N0Z0_ESCWE</name>
<evidence type="ECO:0000259" key="2">
    <source>
        <dbReference type="Pfam" id="PF01738"/>
    </source>
</evidence>
<proteinExistence type="predicted"/>
<dbReference type="OrthoDB" id="2147163at2759"/>
<reference evidence="3 4" key="1">
    <citation type="submission" date="2015-07" db="EMBL/GenBank/DDBJ databases">
        <title>The genome of the fungus Escovopsis weberi, a specialized disease agent of ant agriculture.</title>
        <authorList>
            <person name="de Man T.J."/>
            <person name="Stajich J.E."/>
            <person name="Kubicek C.P."/>
            <person name="Chenthamara K."/>
            <person name="Atanasova L."/>
            <person name="Druzhinina I.S."/>
            <person name="Birnbaum S."/>
            <person name="Barribeau S.M."/>
            <person name="Teiling C."/>
            <person name="Suen G."/>
            <person name="Currie C."/>
            <person name="Gerardo N.M."/>
        </authorList>
    </citation>
    <scope>NUCLEOTIDE SEQUENCE [LARGE SCALE GENOMIC DNA]</scope>
</reference>
<dbReference type="SUPFAM" id="SSF53474">
    <property type="entry name" value="alpha/beta-Hydrolases"/>
    <property type="match status" value="1"/>
</dbReference>
<sequence>MSTMQATHGHSEACCNIPPVVSKGYKTKGSYEQVGGWNTYVTGPRDARKAIVAVFDIFGFFEQTLQGADILANGDGGDRQYQVYMPDWFEGKPCPIEIYPPDTPDKKKKLADFFEANSPQRIASLVPALVDAVRAHNPAIEKLAIVGYCWGAKVALLSSTPSTPSTPAPSSANPPAATSQTTPSLTSPAPFGATALLHPAMLSPLDARPLTKPVVLLASRDEPRQAVTDFDMNIPRHVPRHIEIFGDQIHGWMAARADLEKDRVREEYERGYCVLIEFLGKHF</sequence>
<dbReference type="InterPro" id="IPR029058">
    <property type="entry name" value="AB_hydrolase_fold"/>
</dbReference>
<dbReference type="Gene3D" id="3.40.50.1820">
    <property type="entry name" value="alpha/beta hydrolase"/>
    <property type="match status" value="1"/>
</dbReference>
<accession>A0A0M8N0Z0</accession>
<feature type="region of interest" description="Disordered" evidence="1">
    <location>
        <begin position="160"/>
        <end position="189"/>
    </location>
</feature>
<evidence type="ECO:0000313" key="3">
    <source>
        <dbReference type="EMBL" id="KOS20897.1"/>
    </source>
</evidence>